<sequence length="154" mass="17918">MWTPAEYICDTCLPAAVVRGSSSIHRRIHANNATTSKVMSVFKRLKKLTRSLHLQKVQEQNFLKQKRKWDGKDPIWRWPMKVIRAELLNYVIDLVSRSQALFSEGGMHEKIRSAKCRRKWCYRNPFNGDPFYTMLVISPSFVAEAHSKPISNPN</sequence>
<evidence type="ECO:0000313" key="2">
    <source>
        <dbReference type="Proteomes" id="UP000324832"/>
    </source>
</evidence>
<keyword evidence="2" id="KW-1185">Reference proteome</keyword>
<dbReference type="EMBL" id="FZQP02002337">
    <property type="protein sequence ID" value="VVC95490.1"/>
    <property type="molecule type" value="Genomic_DNA"/>
</dbReference>
<proteinExistence type="predicted"/>
<gene>
    <name evidence="1" type="ORF">LSINAPIS_LOCUS7195</name>
</gene>
<accession>A0A5E4QEI1</accession>
<protein>
    <submittedName>
        <fullName evidence="1">Uncharacterized protein</fullName>
    </submittedName>
</protein>
<name>A0A5E4QEI1_9NEOP</name>
<dbReference type="AlphaFoldDB" id="A0A5E4QEI1"/>
<evidence type="ECO:0000313" key="1">
    <source>
        <dbReference type="EMBL" id="VVC95490.1"/>
    </source>
</evidence>
<organism evidence="1 2">
    <name type="scientific">Leptidea sinapis</name>
    <dbReference type="NCBI Taxonomy" id="189913"/>
    <lineage>
        <taxon>Eukaryota</taxon>
        <taxon>Metazoa</taxon>
        <taxon>Ecdysozoa</taxon>
        <taxon>Arthropoda</taxon>
        <taxon>Hexapoda</taxon>
        <taxon>Insecta</taxon>
        <taxon>Pterygota</taxon>
        <taxon>Neoptera</taxon>
        <taxon>Endopterygota</taxon>
        <taxon>Lepidoptera</taxon>
        <taxon>Glossata</taxon>
        <taxon>Ditrysia</taxon>
        <taxon>Papilionoidea</taxon>
        <taxon>Pieridae</taxon>
        <taxon>Dismorphiinae</taxon>
        <taxon>Leptidea</taxon>
    </lineage>
</organism>
<dbReference type="Proteomes" id="UP000324832">
    <property type="component" value="Unassembled WGS sequence"/>
</dbReference>
<reference evidence="1 2" key="1">
    <citation type="submission" date="2017-07" db="EMBL/GenBank/DDBJ databases">
        <authorList>
            <person name="Talla V."/>
            <person name="Backstrom N."/>
        </authorList>
    </citation>
    <scope>NUCLEOTIDE SEQUENCE [LARGE SCALE GENOMIC DNA]</scope>
</reference>